<dbReference type="Proteomes" id="UP000050280">
    <property type="component" value="Unassembled WGS sequence"/>
</dbReference>
<evidence type="ECO:0000313" key="2">
    <source>
        <dbReference type="Proteomes" id="UP000050280"/>
    </source>
</evidence>
<gene>
    <name evidence="1" type="ORF">I595_1810</name>
</gene>
<organism evidence="1 2">
    <name type="scientific">Croceitalea dokdonensis DOKDO 023</name>
    <dbReference type="NCBI Taxonomy" id="1300341"/>
    <lineage>
        <taxon>Bacteria</taxon>
        <taxon>Pseudomonadati</taxon>
        <taxon>Bacteroidota</taxon>
        <taxon>Flavobacteriia</taxon>
        <taxon>Flavobacteriales</taxon>
        <taxon>Flavobacteriaceae</taxon>
        <taxon>Croceitalea</taxon>
    </lineage>
</organism>
<comment type="caution">
    <text evidence="1">The sequence shown here is derived from an EMBL/GenBank/DDBJ whole genome shotgun (WGS) entry which is preliminary data.</text>
</comment>
<accession>A0A0P7AJZ2</accession>
<keyword evidence="2" id="KW-1185">Reference proteome</keyword>
<dbReference type="EMBL" id="LDJX01000003">
    <property type="protein sequence ID" value="KPM32161.1"/>
    <property type="molecule type" value="Genomic_DNA"/>
</dbReference>
<reference evidence="1 2" key="1">
    <citation type="submission" date="2015-09" db="EMBL/GenBank/DDBJ databases">
        <title>Genome sequence of the marine flavobacterium Croceitalea dokdonensis DOKDO 023 that contains proton- and sodium-pumping rhodopsins.</title>
        <authorList>
            <person name="Kwon S.-K."/>
            <person name="Lee H.K."/>
            <person name="Kwak M.-J."/>
            <person name="Kim J.F."/>
        </authorList>
    </citation>
    <scope>NUCLEOTIDE SEQUENCE [LARGE SCALE GENOMIC DNA]</scope>
    <source>
        <strain evidence="1 2">DOKDO 023</strain>
    </source>
</reference>
<dbReference type="AlphaFoldDB" id="A0A0P7AJZ2"/>
<protein>
    <submittedName>
        <fullName evidence="1">Uncharacterized protein</fullName>
    </submittedName>
</protein>
<evidence type="ECO:0000313" key="1">
    <source>
        <dbReference type="EMBL" id="KPM32161.1"/>
    </source>
</evidence>
<dbReference type="RefSeq" id="WP_157449695.1">
    <property type="nucleotide sequence ID" value="NZ_LDJX01000003.1"/>
</dbReference>
<sequence length="50" mass="5936">MNAQKQHIVQKERFFMDGKAQWEGIAHFAIFPDSIEKDTFLTYYDPLESL</sequence>
<name>A0A0P7AJZ2_9FLAO</name>
<proteinExistence type="predicted"/>
<dbReference type="STRING" id="1300341.I595_1810"/>